<evidence type="ECO:0000256" key="1">
    <source>
        <dbReference type="SAM" id="MobiDB-lite"/>
    </source>
</evidence>
<gene>
    <name evidence="2" type="ORF">I206_05867</name>
    <name evidence="3" type="ORF">I206_107539</name>
</gene>
<dbReference type="OrthoDB" id="2564643at2759"/>
<feature type="compositionally biased region" description="Low complexity" evidence="1">
    <location>
        <begin position="35"/>
        <end position="45"/>
    </location>
</feature>
<sequence length="161" mass="17050">MSSTATPGPSNLRPRNNRPPSLQNIESNHDELSSHRGSPAPSSSSKTQRDDPGSSNTTTSSNVHFPGGLYLPAVKGTIGGIESPRRHMRSAPSISTLRDDSSNPPDSASTIQPRKEGKETTPPPSPPPASRAVFRSDPTIKSCLNGLKMDRAGEIARLFGV</sequence>
<protein>
    <submittedName>
        <fullName evidence="2">Uncharacterized protein</fullName>
    </submittedName>
</protein>
<reference evidence="3" key="4">
    <citation type="submission" date="2024-02" db="EMBL/GenBank/DDBJ databases">
        <title>Comparative genomics of Cryptococcus and Kwoniella reveals pathogenesis evolution and contrasting modes of karyotype evolution via chromosome fusion or intercentromeric recombination.</title>
        <authorList>
            <person name="Coelho M.A."/>
            <person name="David-Palma M."/>
            <person name="Shea T."/>
            <person name="Bowers K."/>
            <person name="McGinley-Smith S."/>
            <person name="Mohammad A.W."/>
            <person name="Gnirke A."/>
            <person name="Yurkov A.M."/>
            <person name="Nowrousian M."/>
            <person name="Sun S."/>
            <person name="Cuomo C.A."/>
            <person name="Heitman J."/>
        </authorList>
    </citation>
    <scope>NUCLEOTIDE SEQUENCE</scope>
    <source>
        <strain evidence="3">CBS 10737</strain>
    </source>
</reference>
<accession>A0A1B9HXL8</accession>
<dbReference type="RefSeq" id="XP_019009220.1">
    <property type="nucleotide sequence ID" value="XM_019157580.1"/>
</dbReference>
<reference evidence="3" key="2">
    <citation type="submission" date="2013-07" db="EMBL/GenBank/DDBJ databases">
        <authorList>
            <consortium name="The Broad Institute Genome Sequencing Platform"/>
            <person name="Cuomo C."/>
            <person name="Litvintseva A."/>
            <person name="Chen Y."/>
            <person name="Heitman J."/>
            <person name="Sun S."/>
            <person name="Springer D."/>
            <person name="Dromer F."/>
            <person name="Young S.K."/>
            <person name="Zeng Q."/>
            <person name="Gargeya S."/>
            <person name="Fitzgerald M."/>
            <person name="Abouelleil A."/>
            <person name="Alvarado L."/>
            <person name="Berlin A.M."/>
            <person name="Chapman S.B."/>
            <person name="Dewar J."/>
            <person name="Goldberg J."/>
            <person name="Griggs A."/>
            <person name="Gujja S."/>
            <person name="Hansen M."/>
            <person name="Howarth C."/>
            <person name="Imamovic A."/>
            <person name="Larimer J."/>
            <person name="McCowan C."/>
            <person name="Murphy C."/>
            <person name="Pearson M."/>
            <person name="Priest M."/>
            <person name="Roberts A."/>
            <person name="Saif S."/>
            <person name="Shea T."/>
            <person name="Sykes S."/>
            <person name="Wortman J."/>
            <person name="Nusbaum C."/>
            <person name="Birren B."/>
        </authorList>
    </citation>
    <scope>NUCLEOTIDE SEQUENCE</scope>
    <source>
        <strain evidence="3">CBS 10737</strain>
    </source>
</reference>
<feature type="compositionally biased region" description="Polar residues" evidence="1">
    <location>
        <begin position="92"/>
        <end position="112"/>
    </location>
</feature>
<name>A0A1B9HXL8_9TREE</name>
<dbReference type="EMBL" id="CP144529">
    <property type="protein sequence ID" value="WWC73567.1"/>
    <property type="molecule type" value="Genomic_DNA"/>
</dbReference>
<proteinExistence type="predicted"/>
<dbReference type="Proteomes" id="UP000094020">
    <property type="component" value="Chromosome 11"/>
</dbReference>
<dbReference type="EMBL" id="KI894014">
    <property type="protein sequence ID" value="OCF48001.1"/>
    <property type="molecule type" value="Genomic_DNA"/>
</dbReference>
<feature type="compositionally biased region" description="Polar residues" evidence="1">
    <location>
        <begin position="53"/>
        <end position="63"/>
    </location>
</feature>
<dbReference type="KEGG" id="kpin:30174236"/>
<feature type="region of interest" description="Disordered" evidence="1">
    <location>
        <begin position="1"/>
        <end position="137"/>
    </location>
</feature>
<dbReference type="GeneID" id="30174236"/>
<feature type="compositionally biased region" description="Low complexity" evidence="1">
    <location>
        <begin position="9"/>
        <end position="22"/>
    </location>
</feature>
<organism evidence="2">
    <name type="scientific">Kwoniella pini CBS 10737</name>
    <dbReference type="NCBI Taxonomy" id="1296096"/>
    <lineage>
        <taxon>Eukaryota</taxon>
        <taxon>Fungi</taxon>
        <taxon>Dikarya</taxon>
        <taxon>Basidiomycota</taxon>
        <taxon>Agaricomycotina</taxon>
        <taxon>Tremellomycetes</taxon>
        <taxon>Tremellales</taxon>
        <taxon>Cryptococcaceae</taxon>
        <taxon>Kwoniella</taxon>
    </lineage>
</organism>
<dbReference type="AlphaFoldDB" id="A0A1B9HXL8"/>
<reference evidence="2" key="1">
    <citation type="submission" date="2013-07" db="EMBL/GenBank/DDBJ databases">
        <title>The Genome Sequence of Cryptococcus pinus CBS10737.</title>
        <authorList>
            <consortium name="The Broad Institute Genome Sequencing Platform"/>
            <person name="Cuomo C."/>
            <person name="Litvintseva A."/>
            <person name="Chen Y."/>
            <person name="Heitman J."/>
            <person name="Sun S."/>
            <person name="Springer D."/>
            <person name="Dromer F."/>
            <person name="Young S.K."/>
            <person name="Zeng Q."/>
            <person name="Gargeya S."/>
            <person name="Fitzgerald M."/>
            <person name="Abouelleil A."/>
            <person name="Alvarado L."/>
            <person name="Berlin A.M."/>
            <person name="Chapman S.B."/>
            <person name="Dewar J."/>
            <person name="Goldberg J."/>
            <person name="Griggs A."/>
            <person name="Gujja S."/>
            <person name="Hansen M."/>
            <person name="Howarth C."/>
            <person name="Imamovic A."/>
            <person name="Larimer J."/>
            <person name="McCowan C."/>
            <person name="Murphy C."/>
            <person name="Pearson M."/>
            <person name="Priest M."/>
            <person name="Roberts A."/>
            <person name="Saif S."/>
            <person name="Shea T."/>
            <person name="Sykes S."/>
            <person name="Wortman J."/>
            <person name="Nusbaum C."/>
            <person name="Birren B."/>
        </authorList>
    </citation>
    <scope>NUCLEOTIDE SEQUENCE [LARGE SCALE GENOMIC DNA]</scope>
    <source>
        <strain evidence="2">CBS 10737</strain>
    </source>
</reference>
<evidence type="ECO:0000313" key="4">
    <source>
        <dbReference type="Proteomes" id="UP000094020"/>
    </source>
</evidence>
<keyword evidence="4" id="KW-1185">Reference proteome</keyword>
<evidence type="ECO:0000313" key="2">
    <source>
        <dbReference type="EMBL" id="OCF48001.1"/>
    </source>
</evidence>
<evidence type="ECO:0000313" key="3">
    <source>
        <dbReference type="EMBL" id="WWC73567.1"/>
    </source>
</evidence>
<reference evidence="2" key="3">
    <citation type="submission" date="2016-07" db="EMBL/GenBank/DDBJ databases">
        <title>Evolution of pathogenesis and genome organization in the Tremellales.</title>
        <authorList>
            <person name="Cuomo C."/>
            <person name="Litvintseva A."/>
            <person name="Heitman J."/>
            <person name="Chen Y."/>
            <person name="Sun S."/>
            <person name="Springer D."/>
            <person name="Dromer F."/>
            <person name="Young S."/>
            <person name="Zeng Q."/>
            <person name="Chapman S."/>
            <person name="Gujja S."/>
            <person name="Saif S."/>
            <person name="Birren B."/>
        </authorList>
    </citation>
    <scope>NUCLEOTIDE SEQUENCE</scope>
    <source>
        <strain evidence="2">CBS 10737</strain>
    </source>
</reference>